<dbReference type="Pfam" id="PF02852">
    <property type="entry name" value="Pyr_redox_dim"/>
    <property type="match status" value="2"/>
</dbReference>
<accession>A0A0M9VN92</accession>
<dbReference type="GO" id="GO:0006749">
    <property type="term" value="P:glutathione metabolic process"/>
    <property type="evidence" value="ECO:0007669"/>
    <property type="project" value="InterPro"/>
</dbReference>
<evidence type="ECO:0000256" key="12">
    <source>
        <dbReference type="ARBA" id="ARBA00023157"/>
    </source>
</evidence>
<keyword evidence="7 17" id="KW-0963">Cytoplasm</keyword>
<comment type="catalytic activity">
    <reaction evidence="14 17">
        <text>2 glutathione + NADP(+) = glutathione disulfide + NADPH + H(+)</text>
        <dbReference type="Rhea" id="RHEA:11740"/>
        <dbReference type="ChEBI" id="CHEBI:15378"/>
        <dbReference type="ChEBI" id="CHEBI:57783"/>
        <dbReference type="ChEBI" id="CHEBI:57925"/>
        <dbReference type="ChEBI" id="CHEBI:58297"/>
        <dbReference type="ChEBI" id="CHEBI:58349"/>
        <dbReference type="EC" id="1.8.1.7"/>
    </reaction>
</comment>
<keyword evidence="9 16" id="KW-0274">FAD</keyword>
<feature type="domain" description="Pyridine nucleotide-disulphide oxidoreductase dimerisation" evidence="18">
    <location>
        <begin position="866"/>
        <end position="975"/>
    </location>
</feature>
<dbReference type="GeneID" id="28727975"/>
<dbReference type="SUPFAM" id="SSF51905">
    <property type="entry name" value="FAD/NAD(P)-binding domain"/>
    <property type="match status" value="2"/>
</dbReference>
<evidence type="ECO:0000256" key="17">
    <source>
        <dbReference type="RuleBase" id="RU365016"/>
    </source>
</evidence>
<evidence type="ECO:0000256" key="4">
    <source>
        <dbReference type="ARBA" id="ARBA00011738"/>
    </source>
</evidence>
<organism evidence="20 21">
    <name type="scientific">Malassezia pachydermatis</name>
    <dbReference type="NCBI Taxonomy" id="77020"/>
    <lineage>
        <taxon>Eukaryota</taxon>
        <taxon>Fungi</taxon>
        <taxon>Dikarya</taxon>
        <taxon>Basidiomycota</taxon>
        <taxon>Ustilaginomycotina</taxon>
        <taxon>Malasseziomycetes</taxon>
        <taxon>Malasseziales</taxon>
        <taxon>Malasseziaceae</taxon>
        <taxon>Malassezia</taxon>
    </lineage>
</organism>
<dbReference type="GO" id="GO:0004362">
    <property type="term" value="F:glutathione-disulfide reductase (NADPH) activity"/>
    <property type="evidence" value="ECO:0007669"/>
    <property type="project" value="UniProtKB-EC"/>
</dbReference>
<dbReference type="Pfam" id="PF07992">
    <property type="entry name" value="Pyr_redox_2"/>
    <property type="match status" value="2"/>
</dbReference>
<dbReference type="GO" id="GO:0005829">
    <property type="term" value="C:cytosol"/>
    <property type="evidence" value="ECO:0007669"/>
    <property type="project" value="TreeGrafter"/>
</dbReference>
<dbReference type="GO" id="GO:0050661">
    <property type="term" value="F:NADP binding"/>
    <property type="evidence" value="ECO:0007669"/>
    <property type="project" value="InterPro"/>
</dbReference>
<keyword evidence="11 16" id="KW-0560">Oxidoreductase</keyword>
<gene>
    <name evidence="20" type="ORF">Malapachy_1597</name>
</gene>
<comment type="cofactor">
    <cofactor evidence="1 17">
        <name>FAD</name>
        <dbReference type="ChEBI" id="CHEBI:57692"/>
    </cofactor>
</comment>
<evidence type="ECO:0000256" key="14">
    <source>
        <dbReference type="ARBA" id="ARBA00049142"/>
    </source>
</evidence>
<dbReference type="AlphaFoldDB" id="A0A0M9VN92"/>
<evidence type="ECO:0000256" key="6">
    <source>
        <dbReference type="ARBA" id="ARBA00017111"/>
    </source>
</evidence>
<dbReference type="PROSITE" id="PS00076">
    <property type="entry name" value="PYRIDINE_REDOX_1"/>
    <property type="match status" value="2"/>
</dbReference>
<dbReference type="GO" id="GO:0050660">
    <property type="term" value="F:flavin adenine dinucleotide binding"/>
    <property type="evidence" value="ECO:0007669"/>
    <property type="project" value="InterPro"/>
</dbReference>
<feature type="domain" description="Pyridine nucleotide-disulphide oxidoreductase dimerisation" evidence="18">
    <location>
        <begin position="364"/>
        <end position="472"/>
    </location>
</feature>
<dbReference type="PANTHER" id="PTHR42737:SF2">
    <property type="entry name" value="GLUTATHIONE REDUCTASE"/>
    <property type="match status" value="1"/>
</dbReference>
<feature type="domain" description="FAD/NAD(P)-binding" evidence="19">
    <location>
        <begin position="513"/>
        <end position="843"/>
    </location>
</feature>
<dbReference type="PRINTS" id="PR00368">
    <property type="entry name" value="FADPNR"/>
</dbReference>
<dbReference type="InterPro" id="IPR012999">
    <property type="entry name" value="Pyr_OxRdtase_I_AS"/>
</dbReference>
<evidence type="ECO:0000256" key="11">
    <source>
        <dbReference type="ARBA" id="ARBA00023002"/>
    </source>
</evidence>
<keyword evidence="12" id="KW-1015">Disulfide bond</keyword>
<comment type="caution">
    <text evidence="20">The sequence shown here is derived from an EMBL/GenBank/DDBJ whole genome shotgun (WGS) entry which is preliminary data.</text>
</comment>
<dbReference type="PRINTS" id="PR00411">
    <property type="entry name" value="PNDRDTASEI"/>
</dbReference>
<dbReference type="InterPro" id="IPR046952">
    <property type="entry name" value="GSHR/TRXR-like"/>
</dbReference>
<dbReference type="RefSeq" id="XP_017990731.1">
    <property type="nucleotide sequence ID" value="XM_018136100.1"/>
</dbReference>
<dbReference type="EMBL" id="LGAV01000007">
    <property type="protein sequence ID" value="KOS13099.1"/>
    <property type="molecule type" value="Genomic_DNA"/>
</dbReference>
<keyword evidence="13 16" id="KW-0676">Redox-active center</keyword>
<comment type="similarity">
    <text evidence="3 16">Belongs to the class-I pyridine nucleotide-disulfide oxidoreductase family.</text>
</comment>
<dbReference type="EC" id="1.8.1.7" evidence="5 17"/>
<keyword evidence="8 16" id="KW-0285">Flavoprotein</keyword>
<dbReference type="Gene3D" id="3.50.50.60">
    <property type="entry name" value="FAD/NAD(P)-binding domain"/>
    <property type="match status" value="4"/>
</dbReference>
<dbReference type="FunFam" id="3.50.50.60:FF:000235">
    <property type="entry name" value="Glutathione reductase"/>
    <property type="match status" value="1"/>
</dbReference>
<evidence type="ECO:0000256" key="15">
    <source>
        <dbReference type="ARBA" id="ARBA00056905"/>
    </source>
</evidence>
<dbReference type="SUPFAM" id="SSF55424">
    <property type="entry name" value="FAD/NAD-linked reductases, dimerisation (C-terminal) domain"/>
    <property type="match status" value="2"/>
</dbReference>
<evidence type="ECO:0000313" key="20">
    <source>
        <dbReference type="EMBL" id="KOS13099.1"/>
    </source>
</evidence>
<evidence type="ECO:0000256" key="5">
    <source>
        <dbReference type="ARBA" id="ARBA00012607"/>
    </source>
</evidence>
<evidence type="ECO:0000259" key="19">
    <source>
        <dbReference type="Pfam" id="PF07992"/>
    </source>
</evidence>
<dbReference type="InterPro" id="IPR004099">
    <property type="entry name" value="Pyr_nucl-diS_OxRdtase_dimer"/>
</dbReference>
<dbReference type="NCBIfam" id="TIGR01421">
    <property type="entry name" value="gluta_reduc_1"/>
    <property type="match status" value="2"/>
</dbReference>
<evidence type="ECO:0000256" key="10">
    <source>
        <dbReference type="ARBA" id="ARBA00022857"/>
    </source>
</evidence>
<dbReference type="FunFam" id="3.50.50.60:FF:000109">
    <property type="entry name" value="Glutathione reductase"/>
    <property type="match status" value="1"/>
</dbReference>
<dbReference type="GO" id="GO:0005739">
    <property type="term" value="C:mitochondrion"/>
    <property type="evidence" value="ECO:0007669"/>
    <property type="project" value="TreeGrafter"/>
</dbReference>
<dbReference type="NCBIfam" id="NF004776">
    <property type="entry name" value="PRK06116.1"/>
    <property type="match status" value="2"/>
</dbReference>
<evidence type="ECO:0000313" key="21">
    <source>
        <dbReference type="Proteomes" id="UP000037751"/>
    </source>
</evidence>
<dbReference type="Proteomes" id="UP000037751">
    <property type="component" value="Unassembled WGS sequence"/>
</dbReference>
<dbReference type="STRING" id="77020.A0A0M9VN92"/>
<comment type="subunit">
    <text evidence="4">Homodimer.</text>
</comment>
<comment type="function">
    <text evidence="15 17">Catalyzes the reduction of glutathione disulfide (GSSG) to reduced glutathione (GSH). Constitutes the major mechanism to maintain a high GSH:GSSG ratio in the cytosol.</text>
</comment>
<feature type="domain" description="FAD/NAD(P)-binding" evidence="19">
    <location>
        <begin position="11"/>
        <end position="341"/>
    </location>
</feature>
<keyword evidence="10 17" id="KW-0521">NADP</keyword>
<protein>
    <recommendedName>
        <fullName evidence="6 17">Glutathione reductase</fullName>
        <ecNumber evidence="5 17">1.8.1.7</ecNumber>
    </recommendedName>
</protein>
<dbReference type="GO" id="GO:0034599">
    <property type="term" value="P:cellular response to oxidative stress"/>
    <property type="evidence" value="ECO:0007669"/>
    <property type="project" value="TreeGrafter"/>
</dbReference>
<proteinExistence type="inferred from homology"/>
<evidence type="ECO:0000256" key="7">
    <source>
        <dbReference type="ARBA" id="ARBA00022490"/>
    </source>
</evidence>
<evidence type="ECO:0000256" key="3">
    <source>
        <dbReference type="ARBA" id="ARBA00007532"/>
    </source>
</evidence>
<dbReference type="InterPro" id="IPR016156">
    <property type="entry name" value="FAD/NAD-linked_Rdtase_dimer_sf"/>
</dbReference>
<evidence type="ECO:0000256" key="16">
    <source>
        <dbReference type="RuleBase" id="RU003691"/>
    </source>
</evidence>
<dbReference type="GO" id="GO:0045454">
    <property type="term" value="P:cell redox homeostasis"/>
    <property type="evidence" value="ECO:0007669"/>
    <property type="project" value="InterPro"/>
</dbReference>
<dbReference type="PANTHER" id="PTHR42737">
    <property type="entry name" value="GLUTATHIONE REDUCTASE"/>
    <property type="match status" value="1"/>
</dbReference>
<evidence type="ECO:0000256" key="2">
    <source>
        <dbReference type="ARBA" id="ARBA00004496"/>
    </source>
</evidence>
<dbReference type="InterPro" id="IPR023753">
    <property type="entry name" value="FAD/NAD-binding_dom"/>
</dbReference>
<evidence type="ECO:0000256" key="8">
    <source>
        <dbReference type="ARBA" id="ARBA00022630"/>
    </source>
</evidence>
<dbReference type="FunFam" id="3.30.390.30:FF:000003">
    <property type="entry name" value="Glutathione reductase"/>
    <property type="match status" value="2"/>
</dbReference>
<dbReference type="VEuPathDB" id="FungiDB:Malapachy_1597"/>
<reference evidence="20 21" key="1">
    <citation type="submission" date="2015-07" db="EMBL/GenBank/DDBJ databases">
        <title>Draft Genome Sequence of Malassezia furfur CBS1878 and Malassezia pachydermatis CBS1879.</title>
        <authorList>
            <person name="Triana S."/>
            <person name="Ohm R."/>
            <person name="Gonzalez A."/>
            <person name="DeCock H."/>
            <person name="Restrepo S."/>
            <person name="Celis A."/>
        </authorList>
    </citation>
    <scope>NUCLEOTIDE SEQUENCE [LARGE SCALE GENOMIC DNA]</scope>
    <source>
        <strain evidence="20 21">CBS 1879</strain>
    </source>
</reference>
<name>A0A0M9VN92_9BASI</name>
<dbReference type="InterPro" id="IPR006322">
    <property type="entry name" value="Glutathione_Rdtase_euk/bac"/>
</dbReference>
<sequence length="982" mass="106049">MPPIEKPKTHYDMLVIGGGSGGMGASRRAAKYGAKVGVIEESGKLGGTCVNVGCVPKKLMWHAADLQDRLNEAAEYGFREAGHSFNVPTVDWAYLAEKRDAYVHRLNGIYDSNLQKDNVDYISGHGKLLGNGKVLVTPGVDGSLEKEVTLTADHIVVATGGRPSIPSDDQIPGASLGIDSDGFFALRQQPKRVAVVGAGYIAVELAGVLNTLGSETHLIIRHDKFLRNFDPIISDTLMDYMGKTGLTVHKETNVKRVEGERGGPLHLTFDTGKTLEVDSLIWAIGRHPNTWNLGLEDIGVKLDEKGQIQVDKYQNTSVPGVYAVGDIQGKVLLTPVAIAAGRRLSNRLFGGPKFKDDHLDYDNVPSAIFSHPAVGSVGLSEPEARKKFSQDKITIYRTRFTPMYYGLLTKKAPTAYKIVCVGEEERVVGVHMVGMGSDESIQTVGIAVKMGATKQDFDNTVAVHPTSAEELATGHVSRLALRRCQPVTRLGAQSLHTSPMAALPPKSHPSTHYDMLVIGGGSGGMGVSRRAAKYGAKVAVIEEAGRLGGTCVNLGCVPKKIMWHAADLQDKMYDAIDYGFTDDGIPHKIPTVDWGVLVERREAYIRRLNGIYDRNLEKDHVDYISGHGKLLGNGQVLVTPGADQALDKEVTLTADHIVIATGGRPTVPTEEQIPGASLGLDSDGFFALQKQPKRAAVVGAGYIAVELAGVFRALGTETSMIIRTDKVLRSFDPIISDTLTDYMHQSALDVYTHSSVQRVEGTKGGPLLLHLDTGKTLEVDTLVWAIGRSPNTWNLGLEEIGVEMDRRGNIVVDKYQNTNVPGVYAIGDVQGKGLLTPVAIAAGRRLSNRLFGGPKFKVDYLDYDNIPSAIFSHPAAGTVGLTEAEARAKYGDDNVTVYRTRFNSMYYGLLTHKVPTTYKIVCAGEEERVVGVHMIGLGSDELIQVVGIAVKMGATKKDFDNTVAVHPTSAEELVTTYEPVKA</sequence>
<dbReference type="Gene3D" id="3.30.390.30">
    <property type="match status" value="2"/>
</dbReference>
<evidence type="ECO:0000256" key="13">
    <source>
        <dbReference type="ARBA" id="ARBA00023284"/>
    </source>
</evidence>
<comment type="subcellular location">
    <subcellularLocation>
        <location evidence="2 17">Cytoplasm</location>
    </subcellularLocation>
</comment>
<evidence type="ECO:0000259" key="18">
    <source>
        <dbReference type="Pfam" id="PF02852"/>
    </source>
</evidence>
<evidence type="ECO:0000256" key="1">
    <source>
        <dbReference type="ARBA" id="ARBA00001974"/>
    </source>
</evidence>
<dbReference type="InterPro" id="IPR036188">
    <property type="entry name" value="FAD/NAD-bd_sf"/>
</dbReference>
<evidence type="ECO:0000256" key="9">
    <source>
        <dbReference type="ARBA" id="ARBA00022827"/>
    </source>
</evidence>
<dbReference type="OrthoDB" id="5956163at2759"/>
<keyword evidence="21" id="KW-1185">Reference proteome</keyword>